<proteinExistence type="predicted"/>
<dbReference type="Proteomes" id="UP001251085">
    <property type="component" value="Unassembled WGS sequence"/>
</dbReference>
<accession>A0ABU3ECR7</accession>
<dbReference type="EMBL" id="JAVRQI010000006">
    <property type="protein sequence ID" value="MDT1062021.1"/>
    <property type="molecule type" value="Genomic_DNA"/>
</dbReference>
<name>A0ABU3ECR7_9RHOB</name>
<organism evidence="2 3">
    <name type="scientific">Paracoccus broussonetiae</name>
    <dbReference type="NCBI Taxonomy" id="3075834"/>
    <lineage>
        <taxon>Bacteria</taxon>
        <taxon>Pseudomonadati</taxon>
        <taxon>Pseudomonadota</taxon>
        <taxon>Alphaproteobacteria</taxon>
        <taxon>Rhodobacterales</taxon>
        <taxon>Paracoccaceae</taxon>
        <taxon>Paracoccus</taxon>
    </lineage>
</organism>
<evidence type="ECO:0000256" key="1">
    <source>
        <dbReference type="SAM" id="MobiDB-lite"/>
    </source>
</evidence>
<evidence type="ECO:0000313" key="3">
    <source>
        <dbReference type="Proteomes" id="UP001251085"/>
    </source>
</evidence>
<feature type="compositionally biased region" description="Pro residues" evidence="1">
    <location>
        <begin position="93"/>
        <end position="126"/>
    </location>
</feature>
<sequence length="208" mass="20896">MTLGVSSKFVLAVSALAAIGGVVHAPMALARGGFGGLRMGGMHMGGGHMGGMHMGGGHMGGGHMGDHMAGRMGGGPPHPGGGPHPAGGRGHPPHPPGPHPGPGPHPPGPGPGPHPGPAPHPPGPPPDGHHHHPPPPPGPYWPGYWDDDDDFLWGAATALAIGTMVRSAPSGCADVQVGNHIYKHCGDTWLQAAYSGHQLVYIAVEDPR</sequence>
<keyword evidence="3" id="KW-1185">Reference proteome</keyword>
<comment type="caution">
    <text evidence="2">The sequence shown here is derived from an EMBL/GenBank/DDBJ whole genome shotgun (WGS) entry which is preliminary data.</text>
</comment>
<feature type="region of interest" description="Disordered" evidence="1">
    <location>
        <begin position="57"/>
        <end position="142"/>
    </location>
</feature>
<evidence type="ECO:0000313" key="2">
    <source>
        <dbReference type="EMBL" id="MDT1062021.1"/>
    </source>
</evidence>
<reference evidence="3" key="1">
    <citation type="submission" date="2023-07" db="EMBL/GenBank/DDBJ databases">
        <title>Characterization of two Paracoccaceae strains isolated from Phycosphere and proposal of Xinfangfangia lacusdiani sp. nov.</title>
        <authorList>
            <person name="Deng Y."/>
            <person name="Zhang Y.Q."/>
        </authorList>
    </citation>
    <scope>NUCLEOTIDE SEQUENCE [LARGE SCALE GENOMIC DNA]</scope>
    <source>
        <strain evidence="3">CPCC 101403</strain>
    </source>
</reference>
<dbReference type="RefSeq" id="WP_311759119.1">
    <property type="nucleotide sequence ID" value="NZ_JAVRQI010000006.1"/>
</dbReference>
<protein>
    <submittedName>
        <fullName evidence="2">Uncharacterized protein</fullName>
    </submittedName>
</protein>
<gene>
    <name evidence="2" type="ORF">RM190_09150</name>
</gene>